<dbReference type="Pfam" id="PF20567">
    <property type="entry name" value="DUF6776"/>
    <property type="match status" value="1"/>
</dbReference>
<dbReference type="STRING" id="1122124.GCA_000423165_02094"/>
<proteinExistence type="predicted"/>
<evidence type="ECO:0000313" key="3">
    <source>
        <dbReference type="Proteomes" id="UP000287022"/>
    </source>
</evidence>
<dbReference type="Proteomes" id="UP000287022">
    <property type="component" value="Unassembled WGS sequence"/>
</dbReference>
<name>A0A432Z0P3_9GAMM</name>
<protein>
    <submittedName>
        <fullName evidence="2">Uncharacterized protein</fullName>
    </submittedName>
</protein>
<keyword evidence="1" id="KW-0175">Coiled coil</keyword>
<reference evidence="3" key="1">
    <citation type="journal article" date="2018" name="Front. Microbiol.">
        <title>Genome-Based Analysis Reveals the Taxonomy and Diversity of the Family Idiomarinaceae.</title>
        <authorList>
            <person name="Liu Y."/>
            <person name="Lai Q."/>
            <person name="Shao Z."/>
        </authorList>
    </citation>
    <scope>NUCLEOTIDE SEQUENCE [LARGE SCALE GENOMIC DNA]</scope>
    <source>
        <strain evidence="3">c121</strain>
    </source>
</reference>
<feature type="coiled-coil region" evidence="1">
    <location>
        <begin position="36"/>
        <end position="91"/>
    </location>
</feature>
<organism evidence="2 3">
    <name type="scientific">Pseudidiomarina sediminum</name>
    <dbReference type="NCBI Taxonomy" id="431675"/>
    <lineage>
        <taxon>Bacteria</taxon>
        <taxon>Pseudomonadati</taxon>
        <taxon>Pseudomonadota</taxon>
        <taxon>Gammaproteobacteria</taxon>
        <taxon>Alteromonadales</taxon>
        <taxon>Idiomarinaceae</taxon>
        <taxon>Pseudidiomarina</taxon>
    </lineage>
</organism>
<keyword evidence="3" id="KW-1185">Reference proteome</keyword>
<dbReference type="AlphaFoldDB" id="A0A432Z0P3"/>
<evidence type="ECO:0000313" key="2">
    <source>
        <dbReference type="EMBL" id="RUO69760.1"/>
    </source>
</evidence>
<dbReference type="RefSeq" id="WP_051206936.1">
    <property type="nucleotide sequence ID" value="NZ_JAHVIQ010000004.1"/>
</dbReference>
<evidence type="ECO:0000256" key="1">
    <source>
        <dbReference type="SAM" id="Coils"/>
    </source>
</evidence>
<dbReference type="EMBL" id="PIQE01000004">
    <property type="protein sequence ID" value="RUO69760.1"/>
    <property type="molecule type" value="Genomic_DNA"/>
</dbReference>
<accession>A0A432Z0P3</accession>
<comment type="caution">
    <text evidence="2">The sequence shown here is derived from an EMBL/GenBank/DDBJ whole genome shotgun (WGS) entry which is preliminary data.</text>
</comment>
<gene>
    <name evidence="2" type="ORF">CWI80_11090</name>
</gene>
<sequence length="225" mass="25503">MNEKQKTIFCGIFVAVALGVGYLLGAGHSWHLMQQVDNLEQRVASLYEQAETAEYRQHIAEVELGIEQAALSKLERDLAANRDEVMALRAEIGFYQKVMAPEMSVEGVAVETFELFPLRQEGHYQFRLALIQSERKKSLMRGTLTVTLEGRATDAASEVVEFDLFDLANLAEDSSTFSMRYFSTQTGSFQLPTHFEPEQVRIVVRLEGTSKTLERNFLWSELVAR</sequence>
<dbReference type="InterPro" id="IPR046703">
    <property type="entry name" value="DUF6776"/>
</dbReference>